<dbReference type="AlphaFoldDB" id="A0A917C8B0"/>
<evidence type="ECO:0000256" key="2">
    <source>
        <dbReference type="ARBA" id="ARBA00022801"/>
    </source>
</evidence>
<evidence type="ECO:0000313" key="7">
    <source>
        <dbReference type="Proteomes" id="UP000637643"/>
    </source>
</evidence>
<dbReference type="PANTHER" id="PTHR41286:SF1">
    <property type="entry name" value="HNH NUCLEASE YAJD-RELATED"/>
    <property type="match status" value="1"/>
</dbReference>
<dbReference type="InterPro" id="IPR003615">
    <property type="entry name" value="HNH_nuc"/>
</dbReference>
<proteinExistence type="inferred from homology"/>
<reference evidence="6" key="2">
    <citation type="submission" date="2020-09" db="EMBL/GenBank/DDBJ databases">
        <authorList>
            <person name="Sun Q."/>
            <person name="Zhou Y."/>
        </authorList>
    </citation>
    <scope>NUCLEOTIDE SEQUENCE</scope>
    <source>
        <strain evidence="6">CGMCC 1.16134</strain>
    </source>
</reference>
<reference evidence="6" key="1">
    <citation type="journal article" date="2014" name="Int. J. Syst. Evol. Microbiol.">
        <title>Complete genome sequence of Corynebacterium casei LMG S-19264T (=DSM 44701T), isolated from a smear-ripened cheese.</title>
        <authorList>
            <consortium name="US DOE Joint Genome Institute (JGI-PGF)"/>
            <person name="Walter F."/>
            <person name="Albersmeier A."/>
            <person name="Kalinowski J."/>
            <person name="Ruckert C."/>
        </authorList>
    </citation>
    <scope>NUCLEOTIDE SEQUENCE</scope>
    <source>
        <strain evidence="6">CGMCC 1.16134</strain>
    </source>
</reference>
<dbReference type="GO" id="GO:0003676">
    <property type="term" value="F:nucleic acid binding"/>
    <property type="evidence" value="ECO:0007669"/>
    <property type="project" value="InterPro"/>
</dbReference>
<sequence>MAQSPLKPCSRVGCRSLTRGRYCADHTQEKHRYDRYRGTAAQRGYDGQWRKARLGYLRKHPVCVYCRDAGKVIAATVVDHIVPHKGDKELFWDRKNWQALCKACHDAKTVREDGGFGRP</sequence>
<evidence type="ECO:0000256" key="4">
    <source>
        <dbReference type="ARBA" id="ARBA00040194"/>
    </source>
</evidence>
<name>A0A917C8B0_9BACL</name>
<dbReference type="GO" id="GO:0004519">
    <property type="term" value="F:endonuclease activity"/>
    <property type="evidence" value="ECO:0007669"/>
    <property type="project" value="InterPro"/>
</dbReference>
<accession>A0A917C8B0</accession>
<dbReference type="SMART" id="SM00507">
    <property type="entry name" value="HNHc"/>
    <property type="match status" value="1"/>
</dbReference>
<dbReference type="CDD" id="cd00085">
    <property type="entry name" value="HNHc"/>
    <property type="match status" value="1"/>
</dbReference>
<evidence type="ECO:0000256" key="3">
    <source>
        <dbReference type="ARBA" id="ARBA00038412"/>
    </source>
</evidence>
<organism evidence="6 7">
    <name type="scientific">Paenibacillus albidus</name>
    <dbReference type="NCBI Taxonomy" id="2041023"/>
    <lineage>
        <taxon>Bacteria</taxon>
        <taxon>Bacillati</taxon>
        <taxon>Bacillota</taxon>
        <taxon>Bacilli</taxon>
        <taxon>Bacillales</taxon>
        <taxon>Paenibacillaceae</taxon>
        <taxon>Paenibacillus</taxon>
    </lineage>
</organism>
<dbReference type="InterPro" id="IPR002711">
    <property type="entry name" value="HNH"/>
</dbReference>
<dbReference type="EMBL" id="BMKR01000008">
    <property type="protein sequence ID" value="GGF77339.1"/>
    <property type="molecule type" value="Genomic_DNA"/>
</dbReference>
<dbReference type="Pfam" id="PF01844">
    <property type="entry name" value="HNH"/>
    <property type="match status" value="1"/>
</dbReference>
<dbReference type="GO" id="GO:0008270">
    <property type="term" value="F:zinc ion binding"/>
    <property type="evidence" value="ECO:0007669"/>
    <property type="project" value="InterPro"/>
</dbReference>
<keyword evidence="2" id="KW-0378">Hydrolase</keyword>
<keyword evidence="7" id="KW-1185">Reference proteome</keyword>
<comment type="similarity">
    <text evidence="3">Belongs to the HNH nuclease family.</text>
</comment>
<evidence type="ECO:0000259" key="5">
    <source>
        <dbReference type="SMART" id="SM00507"/>
    </source>
</evidence>
<gene>
    <name evidence="6" type="ORF">GCM10010912_23030</name>
</gene>
<dbReference type="GO" id="GO:0005829">
    <property type="term" value="C:cytosol"/>
    <property type="evidence" value="ECO:0007669"/>
    <property type="project" value="TreeGrafter"/>
</dbReference>
<evidence type="ECO:0000256" key="1">
    <source>
        <dbReference type="ARBA" id="ARBA00022722"/>
    </source>
</evidence>
<dbReference type="Proteomes" id="UP000637643">
    <property type="component" value="Unassembled WGS sequence"/>
</dbReference>
<dbReference type="Gene3D" id="1.10.30.50">
    <property type="match status" value="1"/>
</dbReference>
<dbReference type="GO" id="GO:0016787">
    <property type="term" value="F:hydrolase activity"/>
    <property type="evidence" value="ECO:0007669"/>
    <property type="project" value="UniProtKB-KW"/>
</dbReference>
<feature type="domain" description="HNH nuclease" evidence="5">
    <location>
        <begin position="51"/>
        <end position="106"/>
    </location>
</feature>
<keyword evidence="1" id="KW-0540">Nuclease</keyword>
<dbReference type="PANTHER" id="PTHR41286">
    <property type="entry name" value="HNH NUCLEASE YAJD-RELATED"/>
    <property type="match status" value="1"/>
</dbReference>
<dbReference type="RefSeq" id="WP_189024928.1">
    <property type="nucleotide sequence ID" value="NZ_BMKR01000008.1"/>
</dbReference>
<comment type="caution">
    <text evidence="6">The sequence shown here is derived from an EMBL/GenBank/DDBJ whole genome shotgun (WGS) entry which is preliminary data.</text>
</comment>
<protein>
    <recommendedName>
        <fullName evidence="4">Putative HNH nuclease YajD</fullName>
    </recommendedName>
</protein>
<evidence type="ECO:0000313" key="6">
    <source>
        <dbReference type="EMBL" id="GGF77339.1"/>
    </source>
</evidence>